<proteinExistence type="predicted"/>
<protein>
    <submittedName>
        <fullName evidence="2">Os02g0278450 protein</fullName>
    </submittedName>
</protein>
<feature type="region of interest" description="Disordered" evidence="1">
    <location>
        <begin position="162"/>
        <end position="187"/>
    </location>
</feature>
<reference evidence="3" key="1">
    <citation type="journal article" date="2005" name="Nature">
        <title>The map-based sequence of the rice genome.</title>
        <authorList>
            <consortium name="International rice genome sequencing project (IRGSP)"/>
            <person name="Matsumoto T."/>
            <person name="Wu J."/>
            <person name="Kanamori H."/>
            <person name="Katayose Y."/>
            <person name="Fujisawa M."/>
            <person name="Namiki N."/>
            <person name="Mizuno H."/>
            <person name="Yamamoto K."/>
            <person name="Antonio B.A."/>
            <person name="Baba T."/>
            <person name="Sakata K."/>
            <person name="Nagamura Y."/>
            <person name="Aoki H."/>
            <person name="Arikawa K."/>
            <person name="Arita K."/>
            <person name="Bito T."/>
            <person name="Chiden Y."/>
            <person name="Fujitsuka N."/>
            <person name="Fukunaka R."/>
            <person name="Hamada M."/>
            <person name="Harada C."/>
            <person name="Hayashi A."/>
            <person name="Hijishita S."/>
            <person name="Honda M."/>
            <person name="Hosokawa S."/>
            <person name="Ichikawa Y."/>
            <person name="Idonuma A."/>
            <person name="Iijima M."/>
            <person name="Ikeda M."/>
            <person name="Ikeno M."/>
            <person name="Ito K."/>
            <person name="Ito S."/>
            <person name="Ito T."/>
            <person name="Ito Y."/>
            <person name="Ito Y."/>
            <person name="Iwabuchi A."/>
            <person name="Kamiya K."/>
            <person name="Karasawa W."/>
            <person name="Kurita K."/>
            <person name="Katagiri S."/>
            <person name="Kikuta A."/>
            <person name="Kobayashi H."/>
            <person name="Kobayashi N."/>
            <person name="Machita K."/>
            <person name="Maehara T."/>
            <person name="Masukawa M."/>
            <person name="Mizubayashi T."/>
            <person name="Mukai Y."/>
            <person name="Nagasaki H."/>
            <person name="Nagata Y."/>
            <person name="Naito S."/>
            <person name="Nakashima M."/>
            <person name="Nakama Y."/>
            <person name="Nakamichi Y."/>
            <person name="Nakamura M."/>
            <person name="Meguro A."/>
            <person name="Negishi M."/>
            <person name="Ohta I."/>
            <person name="Ohta T."/>
            <person name="Okamoto M."/>
            <person name="Ono N."/>
            <person name="Saji S."/>
            <person name="Sakaguchi M."/>
            <person name="Sakai K."/>
            <person name="Shibata M."/>
            <person name="Shimokawa T."/>
            <person name="Song J."/>
            <person name="Takazaki Y."/>
            <person name="Terasawa K."/>
            <person name="Tsugane M."/>
            <person name="Tsuji K."/>
            <person name="Ueda S."/>
            <person name="Waki K."/>
            <person name="Yamagata H."/>
            <person name="Yamamoto M."/>
            <person name="Yamamoto S."/>
            <person name="Yamane H."/>
            <person name="Yoshiki S."/>
            <person name="Yoshihara R."/>
            <person name="Yukawa K."/>
            <person name="Zhong H."/>
            <person name="Yano M."/>
            <person name="Yuan Q."/>
            <person name="Ouyang S."/>
            <person name="Liu J."/>
            <person name="Jones K.M."/>
            <person name="Gansberger K."/>
            <person name="Moffat K."/>
            <person name="Hill J."/>
            <person name="Bera J."/>
            <person name="Fadrosh D."/>
            <person name="Jin S."/>
            <person name="Johri S."/>
            <person name="Kim M."/>
            <person name="Overton L."/>
            <person name="Reardon M."/>
            <person name="Tsitrin T."/>
            <person name="Vuong H."/>
            <person name="Weaver B."/>
            <person name="Ciecko A."/>
            <person name="Tallon L."/>
            <person name="Jackson J."/>
            <person name="Pai G."/>
            <person name="Aken S.V."/>
            <person name="Utterback T."/>
            <person name="Reidmuller S."/>
            <person name="Feldblyum T."/>
            <person name="Hsiao J."/>
            <person name="Zismann V."/>
            <person name="Iobst S."/>
            <person name="de Vazeille A.R."/>
            <person name="Buell C.R."/>
            <person name="Ying K."/>
            <person name="Li Y."/>
            <person name="Lu T."/>
            <person name="Huang Y."/>
            <person name="Zhao Q."/>
            <person name="Feng Q."/>
            <person name="Zhang L."/>
            <person name="Zhu J."/>
            <person name="Weng Q."/>
            <person name="Mu J."/>
            <person name="Lu Y."/>
            <person name="Fan D."/>
            <person name="Liu Y."/>
            <person name="Guan J."/>
            <person name="Zhang Y."/>
            <person name="Yu S."/>
            <person name="Liu X."/>
            <person name="Zhang Y."/>
            <person name="Hong G."/>
            <person name="Han B."/>
            <person name="Choisne N."/>
            <person name="Demange N."/>
            <person name="Orjeda G."/>
            <person name="Samain S."/>
            <person name="Cattolico L."/>
            <person name="Pelletier E."/>
            <person name="Couloux A."/>
            <person name="Segurens B."/>
            <person name="Wincker P."/>
            <person name="D'Hont A."/>
            <person name="Scarpelli C."/>
            <person name="Weissenbach J."/>
            <person name="Salanoubat M."/>
            <person name="Quetier F."/>
            <person name="Yu Y."/>
            <person name="Kim H.R."/>
            <person name="Rambo T."/>
            <person name="Currie J."/>
            <person name="Collura K."/>
            <person name="Luo M."/>
            <person name="Yang T."/>
            <person name="Ammiraju J.S.S."/>
            <person name="Engler F."/>
            <person name="Soderlund C."/>
            <person name="Wing R.A."/>
            <person name="Palmer L.E."/>
            <person name="de la Bastide M."/>
            <person name="Spiegel L."/>
            <person name="Nascimento L."/>
            <person name="Zutavern T."/>
            <person name="O'Shaughnessy A."/>
            <person name="Dike S."/>
            <person name="Dedhia N."/>
            <person name="Preston R."/>
            <person name="Balija V."/>
            <person name="McCombie W.R."/>
            <person name="Chow T."/>
            <person name="Chen H."/>
            <person name="Chung M."/>
            <person name="Chen C."/>
            <person name="Shaw J."/>
            <person name="Wu H."/>
            <person name="Hsiao K."/>
            <person name="Chao Y."/>
            <person name="Chu M."/>
            <person name="Cheng C."/>
            <person name="Hour A."/>
            <person name="Lee P."/>
            <person name="Lin S."/>
            <person name="Lin Y."/>
            <person name="Liou J."/>
            <person name="Liu S."/>
            <person name="Hsing Y."/>
            <person name="Raghuvanshi S."/>
            <person name="Mohanty A."/>
            <person name="Bharti A.K."/>
            <person name="Gaur A."/>
            <person name="Gupta V."/>
            <person name="Kumar D."/>
            <person name="Ravi V."/>
            <person name="Vij S."/>
            <person name="Kapur A."/>
            <person name="Khurana P."/>
            <person name="Khurana P."/>
            <person name="Khurana J.P."/>
            <person name="Tyagi A.K."/>
            <person name="Gaikwad K."/>
            <person name="Singh A."/>
            <person name="Dalal V."/>
            <person name="Srivastava S."/>
            <person name="Dixit A."/>
            <person name="Pal A.K."/>
            <person name="Ghazi I.A."/>
            <person name="Yadav M."/>
            <person name="Pandit A."/>
            <person name="Bhargava A."/>
            <person name="Sureshbabu K."/>
            <person name="Batra K."/>
            <person name="Sharma T.R."/>
            <person name="Mohapatra T."/>
            <person name="Singh N.K."/>
            <person name="Messing J."/>
            <person name="Nelson A.B."/>
            <person name="Fuks G."/>
            <person name="Kavchok S."/>
            <person name="Keizer G."/>
            <person name="Linton E."/>
            <person name="Llaca V."/>
            <person name="Song R."/>
            <person name="Tanyolac B."/>
            <person name="Young S."/>
            <person name="Ho-Il K."/>
            <person name="Hahn J.H."/>
            <person name="Sangsakoo G."/>
            <person name="Vanavichit A."/>
            <person name="de Mattos Luiz.A.T."/>
            <person name="Zimmer P.D."/>
            <person name="Malone G."/>
            <person name="Dellagostin O."/>
            <person name="de Oliveira A.C."/>
            <person name="Bevan M."/>
            <person name="Bancroft I."/>
            <person name="Minx P."/>
            <person name="Cordum H."/>
            <person name="Wilson R."/>
            <person name="Cheng Z."/>
            <person name="Jin W."/>
            <person name="Jiang J."/>
            <person name="Leong S.A."/>
            <person name="Iwama H."/>
            <person name="Gojobori T."/>
            <person name="Itoh T."/>
            <person name="Niimura Y."/>
            <person name="Fujii Y."/>
            <person name="Habara T."/>
            <person name="Sakai H."/>
            <person name="Sato Y."/>
            <person name="Wilson G."/>
            <person name="Kumar K."/>
            <person name="McCouch S."/>
            <person name="Juretic N."/>
            <person name="Hoen D."/>
            <person name="Wright S."/>
            <person name="Bruskiewich R."/>
            <person name="Bureau T."/>
            <person name="Miyao A."/>
            <person name="Hirochika H."/>
            <person name="Nishikawa T."/>
            <person name="Kadowaki K."/>
            <person name="Sugiura M."/>
            <person name="Burr B."/>
            <person name="Sasaki T."/>
        </authorList>
    </citation>
    <scope>NUCLEOTIDE SEQUENCE [LARGE SCALE GENOMIC DNA]</scope>
    <source>
        <strain evidence="3">cv. Nipponbare</strain>
    </source>
</reference>
<dbReference type="Proteomes" id="UP000059680">
    <property type="component" value="Chromosome 2"/>
</dbReference>
<gene>
    <name evidence="2" type="ordered locus">Os02g0278450</name>
    <name evidence="2" type="ORF">OSNPB_020278450</name>
</gene>
<dbReference type="AlphaFoldDB" id="A0A0P0VHR4"/>
<feature type="region of interest" description="Disordered" evidence="1">
    <location>
        <begin position="115"/>
        <end position="145"/>
    </location>
</feature>
<organism evidence="2 3">
    <name type="scientific">Oryza sativa subsp. japonica</name>
    <name type="common">Rice</name>
    <dbReference type="NCBI Taxonomy" id="39947"/>
    <lineage>
        <taxon>Eukaryota</taxon>
        <taxon>Viridiplantae</taxon>
        <taxon>Streptophyta</taxon>
        <taxon>Embryophyta</taxon>
        <taxon>Tracheophyta</taxon>
        <taxon>Spermatophyta</taxon>
        <taxon>Magnoliopsida</taxon>
        <taxon>Liliopsida</taxon>
        <taxon>Poales</taxon>
        <taxon>Poaceae</taxon>
        <taxon>BOP clade</taxon>
        <taxon>Oryzoideae</taxon>
        <taxon>Oryzeae</taxon>
        <taxon>Oryzinae</taxon>
        <taxon>Oryza</taxon>
        <taxon>Oryza sativa</taxon>
    </lineage>
</organism>
<reference evidence="2 3" key="2">
    <citation type="journal article" date="2013" name="Plant Cell Physiol.">
        <title>Rice Annotation Project Database (RAP-DB): an integrative and interactive database for rice genomics.</title>
        <authorList>
            <person name="Sakai H."/>
            <person name="Lee S.S."/>
            <person name="Tanaka T."/>
            <person name="Numa H."/>
            <person name="Kim J."/>
            <person name="Kawahara Y."/>
            <person name="Wakimoto H."/>
            <person name="Yang C.C."/>
            <person name="Iwamoto M."/>
            <person name="Abe T."/>
            <person name="Yamada Y."/>
            <person name="Muto A."/>
            <person name="Inokuchi H."/>
            <person name="Ikemura T."/>
            <person name="Matsumoto T."/>
            <person name="Sasaki T."/>
            <person name="Itoh T."/>
        </authorList>
    </citation>
    <scope>NUCLEOTIDE SEQUENCE [LARGE SCALE GENOMIC DNA]</scope>
    <source>
        <strain evidence="3">cv. Nipponbare</strain>
    </source>
</reference>
<evidence type="ECO:0000313" key="3">
    <source>
        <dbReference type="Proteomes" id="UP000059680"/>
    </source>
</evidence>
<sequence>MSMPINLPFSWPSVFRTSCCALSIALGFLISSTIIHSSVEAVVSAVTHGNKGGDDLRRERGGEAVFLLQSQQHAEQIIVFVFRADAGVTPLLLLALLDDRADDPRHLRVAPPQAALGAAAQPPHHARRREQVHHAVPGHQRRQHAELPAVLLLPRALAAEHRPRDHVVRQRRQRPGHVDGGGVAAAGDDGVDEARHLLLTDGLEAAHLARAEELREADPARMAPVLAVGREDDALPAEADGVDRRAPGAVGERRVARLEHLHGGVRPRDDHGGHLAEPHQHQRAVPPRQAEQRAVWRRRAEEVVEAADDGEVPWPRRKVLGSGGCSLLAAAAMSSHDHERQREGESGHS</sequence>
<dbReference type="PaxDb" id="39947-A0A0P0VHR4"/>
<reference evidence="2 3" key="3">
    <citation type="journal article" date="2013" name="Rice">
        <title>Improvement of the Oryza sativa Nipponbare reference genome using next generation sequence and optical map data.</title>
        <authorList>
            <person name="Kawahara Y."/>
            <person name="de la Bastide M."/>
            <person name="Hamilton J.P."/>
            <person name="Kanamori H."/>
            <person name="McCombie W.R."/>
            <person name="Ouyang S."/>
            <person name="Schwartz D.C."/>
            <person name="Tanaka T."/>
            <person name="Wu J."/>
            <person name="Zhou S."/>
            <person name="Childs K.L."/>
            <person name="Davidson R.M."/>
            <person name="Lin H."/>
            <person name="Quesada-Ocampo L."/>
            <person name="Vaillancourt B."/>
            <person name="Sakai H."/>
            <person name="Lee S.S."/>
            <person name="Kim J."/>
            <person name="Numa H."/>
            <person name="Itoh T."/>
            <person name="Buell C.R."/>
            <person name="Matsumoto T."/>
        </authorList>
    </citation>
    <scope>NUCLEOTIDE SEQUENCE [LARGE SCALE GENOMIC DNA]</scope>
    <source>
        <strain evidence="3">cv. Nipponbare</strain>
    </source>
</reference>
<evidence type="ECO:0000313" key="2">
    <source>
        <dbReference type="EMBL" id="BAS78104.1"/>
    </source>
</evidence>
<feature type="non-terminal residue" evidence="2">
    <location>
        <position position="1"/>
    </location>
</feature>
<feature type="compositionally biased region" description="Basic and acidic residues" evidence="1">
    <location>
        <begin position="335"/>
        <end position="349"/>
    </location>
</feature>
<name>A0A0P0VHR4_ORYSJ</name>
<feature type="compositionally biased region" description="Basic and acidic residues" evidence="1">
    <location>
        <begin position="263"/>
        <end position="280"/>
    </location>
</feature>
<feature type="region of interest" description="Disordered" evidence="1">
    <location>
        <begin position="263"/>
        <end position="292"/>
    </location>
</feature>
<keyword evidence="3" id="KW-1185">Reference proteome</keyword>
<evidence type="ECO:0000256" key="1">
    <source>
        <dbReference type="SAM" id="MobiDB-lite"/>
    </source>
</evidence>
<accession>A0A0P0VHR4</accession>
<dbReference type="eggNOG" id="ENOG502R70U">
    <property type="taxonomic scope" value="Eukaryota"/>
</dbReference>
<dbReference type="Gramene" id="Os02t0278450-00">
    <property type="protein sequence ID" value="Os02t0278450-00"/>
    <property type="gene ID" value="Os02g0278450"/>
</dbReference>
<dbReference type="InParanoid" id="A0A0P0VHR4"/>
<dbReference type="EMBL" id="AP014958">
    <property type="protein sequence ID" value="BAS78104.1"/>
    <property type="molecule type" value="Genomic_DNA"/>
</dbReference>
<dbReference type="FunCoup" id="A0A0P0VHR4">
    <property type="interactions" value="16"/>
</dbReference>
<feature type="region of interest" description="Disordered" evidence="1">
    <location>
        <begin position="330"/>
        <end position="349"/>
    </location>
</feature>